<dbReference type="Proteomes" id="UP000289738">
    <property type="component" value="Chromosome A03"/>
</dbReference>
<evidence type="ECO:0000313" key="9">
    <source>
        <dbReference type="Proteomes" id="UP000289738"/>
    </source>
</evidence>
<dbReference type="GO" id="GO:0005829">
    <property type="term" value="C:cytosol"/>
    <property type="evidence" value="ECO:0007669"/>
    <property type="project" value="UniProtKB-SubCell"/>
</dbReference>
<evidence type="ECO:0000256" key="4">
    <source>
        <dbReference type="ARBA" id="ARBA00047960"/>
    </source>
</evidence>
<dbReference type="FunFam" id="1.20.1050.10:FF:000016">
    <property type="entry name" value="Glutathione S-transferase U9"/>
    <property type="match status" value="1"/>
</dbReference>
<comment type="function">
    <text evidence="5">Is involved in the conjugation of reduced glutathione to a wide number of exogenous and endogenous hydrophobic electrophiles.</text>
</comment>
<reference evidence="8 9" key="1">
    <citation type="submission" date="2019-01" db="EMBL/GenBank/DDBJ databases">
        <title>Sequencing of cultivated peanut Arachis hypogaea provides insights into genome evolution and oil improvement.</title>
        <authorList>
            <person name="Chen X."/>
        </authorList>
    </citation>
    <scope>NUCLEOTIDE SEQUENCE [LARGE SCALE GENOMIC DNA]</scope>
    <source>
        <strain evidence="9">cv. Fuhuasheng</strain>
        <tissue evidence="8">Leaves</tissue>
    </source>
</reference>
<feature type="domain" description="GST C-terminal" evidence="7">
    <location>
        <begin position="95"/>
        <end position="232"/>
    </location>
</feature>
<accession>A0A445DPB5</accession>
<comment type="caution">
    <text evidence="8">The sequence shown here is derived from an EMBL/GenBank/DDBJ whole genome shotgun (WGS) entry which is preliminary data.</text>
</comment>
<dbReference type="SFLD" id="SFLDG00358">
    <property type="entry name" value="Main_(cytGST)"/>
    <property type="match status" value="1"/>
</dbReference>
<evidence type="ECO:0000256" key="2">
    <source>
        <dbReference type="ARBA" id="ARBA00022679"/>
    </source>
</evidence>
<dbReference type="InterPro" id="IPR045073">
    <property type="entry name" value="Omega/Tau-like"/>
</dbReference>
<dbReference type="InterPro" id="IPR036249">
    <property type="entry name" value="Thioredoxin-like_sf"/>
</dbReference>
<dbReference type="Pfam" id="PF02798">
    <property type="entry name" value="GST_N"/>
    <property type="match status" value="1"/>
</dbReference>
<dbReference type="PROSITE" id="PS50404">
    <property type="entry name" value="GST_NTER"/>
    <property type="match status" value="1"/>
</dbReference>
<evidence type="ECO:0000259" key="6">
    <source>
        <dbReference type="PROSITE" id="PS50404"/>
    </source>
</evidence>
<dbReference type="Gene3D" id="1.20.1050.10">
    <property type="match status" value="1"/>
</dbReference>
<evidence type="ECO:0000256" key="3">
    <source>
        <dbReference type="ARBA" id="ARBA00025743"/>
    </source>
</evidence>
<dbReference type="SFLD" id="SFLDS00019">
    <property type="entry name" value="Glutathione_Transferase_(cytos"/>
    <property type="match status" value="1"/>
</dbReference>
<feature type="domain" description="GST N-terminal" evidence="6">
    <location>
        <begin position="9"/>
        <end position="88"/>
    </location>
</feature>
<dbReference type="InterPro" id="IPR004045">
    <property type="entry name" value="Glutathione_S-Trfase_N"/>
</dbReference>
<dbReference type="InterPro" id="IPR010987">
    <property type="entry name" value="Glutathione-S-Trfase_C-like"/>
</dbReference>
<comment type="subcellular location">
    <subcellularLocation>
        <location evidence="5">Cytoplasm</location>
        <location evidence="5">Cytosol</location>
    </subcellularLocation>
</comment>
<proteinExistence type="inferred from homology"/>
<evidence type="ECO:0000259" key="7">
    <source>
        <dbReference type="PROSITE" id="PS50405"/>
    </source>
</evidence>
<comment type="catalytic activity">
    <reaction evidence="4 5">
        <text>RX + glutathione = an S-substituted glutathione + a halide anion + H(+)</text>
        <dbReference type="Rhea" id="RHEA:16437"/>
        <dbReference type="ChEBI" id="CHEBI:15378"/>
        <dbReference type="ChEBI" id="CHEBI:16042"/>
        <dbReference type="ChEBI" id="CHEBI:17792"/>
        <dbReference type="ChEBI" id="CHEBI:57925"/>
        <dbReference type="ChEBI" id="CHEBI:90779"/>
        <dbReference type="EC" id="2.5.1.18"/>
    </reaction>
</comment>
<dbReference type="GO" id="GO:0004364">
    <property type="term" value="F:glutathione transferase activity"/>
    <property type="evidence" value="ECO:0007669"/>
    <property type="project" value="UniProtKB-UniRule"/>
</dbReference>
<evidence type="ECO:0000256" key="5">
    <source>
        <dbReference type="RuleBase" id="RU369102"/>
    </source>
</evidence>
<evidence type="ECO:0000313" key="8">
    <source>
        <dbReference type="EMBL" id="RYR64981.1"/>
    </source>
</evidence>
<dbReference type="Gene3D" id="3.40.30.10">
    <property type="entry name" value="Glutaredoxin"/>
    <property type="match status" value="1"/>
</dbReference>
<dbReference type="EMBL" id="SDMP01000003">
    <property type="protein sequence ID" value="RYR64981.1"/>
    <property type="molecule type" value="Genomic_DNA"/>
</dbReference>
<dbReference type="SUPFAM" id="SSF47616">
    <property type="entry name" value="GST C-terminal domain-like"/>
    <property type="match status" value="1"/>
</dbReference>
<keyword evidence="5" id="KW-0963">Cytoplasm</keyword>
<dbReference type="InterPro" id="IPR040079">
    <property type="entry name" value="Glutathione_S-Trfase"/>
</dbReference>
<comment type="similarity">
    <text evidence="3">Belongs to the GST superfamily. Tau family.</text>
</comment>
<dbReference type="AlphaFoldDB" id="A0A445DPB5"/>
<dbReference type="PROSITE" id="PS50405">
    <property type="entry name" value="GST_CTER"/>
    <property type="match status" value="1"/>
</dbReference>
<dbReference type="CDD" id="cd03058">
    <property type="entry name" value="GST_N_Tau"/>
    <property type="match status" value="1"/>
</dbReference>
<dbReference type="InterPro" id="IPR036282">
    <property type="entry name" value="Glutathione-S-Trfase_C_sf"/>
</dbReference>
<dbReference type="SUPFAM" id="SSF52833">
    <property type="entry name" value="Thioredoxin-like"/>
    <property type="match status" value="1"/>
</dbReference>
<dbReference type="PANTHER" id="PTHR11260">
    <property type="entry name" value="GLUTATHIONE S-TRANSFERASE, GST, SUPERFAMILY, GST DOMAIN CONTAINING"/>
    <property type="match status" value="1"/>
</dbReference>
<gene>
    <name evidence="8" type="ORF">Ahy_A03g010992</name>
</gene>
<dbReference type="Pfam" id="PF13410">
    <property type="entry name" value="GST_C_2"/>
    <property type="match status" value="1"/>
</dbReference>
<keyword evidence="2 5" id="KW-0808">Transferase</keyword>
<dbReference type="FunFam" id="3.40.30.10:FF:000044">
    <property type="entry name" value="Glutathione S-transferase GSTU6"/>
    <property type="match status" value="1"/>
</dbReference>
<dbReference type="PANTHER" id="PTHR11260:SF615">
    <property type="entry name" value="GLUTATHIONE S-TRANSFERASE U17"/>
    <property type="match status" value="1"/>
</dbReference>
<dbReference type="EC" id="2.5.1.18" evidence="5"/>
<dbReference type="InterPro" id="IPR045074">
    <property type="entry name" value="GST_C_Tau"/>
</dbReference>
<evidence type="ECO:0000256" key="1">
    <source>
        <dbReference type="ARBA" id="ARBA00022575"/>
    </source>
</evidence>
<organism evidence="8 9">
    <name type="scientific">Arachis hypogaea</name>
    <name type="common">Peanut</name>
    <dbReference type="NCBI Taxonomy" id="3818"/>
    <lineage>
        <taxon>Eukaryota</taxon>
        <taxon>Viridiplantae</taxon>
        <taxon>Streptophyta</taxon>
        <taxon>Embryophyta</taxon>
        <taxon>Tracheophyta</taxon>
        <taxon>Spermatophyta</taxon>
        <taxon>Magnoliopsida</taxon>
        <taxon>eudicotyledons</taxon>
        <taxon>Gunneridae</taxon>
        <taxon>Pentapetalae</taxon>
        <taxon>rosids</taxon>
        <taxon>fabids</taxon>
        <taxon>Fabales</taxon>
        <taxon>Fabaceae</taxon>
        <taxon>Papilionoideae</taxon>
        <taxon>50 kb inversion clade</taxon>
        <taxon>dalbergioids sensu lato</taxon>
        <taxon>Dalbergieae</taxon>
        <taxon>Pterocarpus clade</taxon>
        <taxon>Arachis</taxon>
    </lineage>
</organism>
<dbReference type="CDD" id="cd03185">
    <property type="entry name" value="GST_C_Tau"/>
    <property type="match status" value="1"/>
</dbReference>
<dbReference type="GO" id="GO:0006749">
    <property type="term" value="P:glutathione metabolic process"/>
    <property type="evidence" value="ECO:0007669"/>
    <property type="project" value="InterPro"/>
</dbReference>
<sequence>MYEKKNSNGEVKLLGAWPSPFVIRARIALNIKSVEYDFIEETFGKRSQLLLKSNPVNKQIPVLIHGHKCIAESMIIVQYIHEAWSSSGPPILPSLPYDRAIARFWLTYIDDKWFPPLKSIVLGLDTEPIEEKLEKVREGLALLEDAFNKISKGKDFFGGDQIGYLDIGFGSFLAWLKTVEVTEGVNLVHETTTPGLAKWLQKFCAHDAVKDVLPPIDKLIAFSKMLRANVDLVINPK</sequence>
<keyword evidence="9" id="KW-1185">Reference proteome</keyword>
<dbReference type="GO" id="GO:0009407">
    <property type="term" value="P:toxin catabolic process"/>
    <property type="evidence" value="ECO:0007669"/>
    <property type="project" value="UniProtKB-ARBA"/>
</dbReference>
<protein>
    <recommendedName>
        <fullName evidence="5">Glutathione S-transferase</fullName>
        <ecNumber evidence="5">2.5.1.18</ecNumber>
    </recommendedName>
</protein>
<dbReference type="SFLD" id="SFLDG01152">
    <property type="entry name" value="Main.3:_Omega-_and_Tau-like"/>
    <property type="match status" value="1"/>
</dbReference>
<name>A0A445DPB5_ARAHY</name>
<keyword evidence="1" id="KW-0216">Detoxification</keyword>